<dbReference type="SUPFAM" id="SSF57603">
    <property type="entry name" value="FnI-like domain"/>
    <property type="match status" value="1"/>
</dbReference>
<keyword evidence="2" id="KW-0964">Secreted</keyword>
<comment type="subcellular location">
    <subcellularLocation>
        <location evidence="1">Secreted</location>
    </subcellularLocation>
</comment>
<evidence type="ECO:0000256" key="3">
    <source>
        <dbReference type="ARBA" id="ARBA00022737"/>
    </source>
</evidence>
<dbReference type="Gene3D" id="2.10.25.10">
    <property type="entry name" value="Laminin"/>
    <property type="match status" value="1"/>
</dbReference>
<evidence type="ECO:0000313" key="11">
    <source>
        <dbReference type="Proteomes" id="UP000765507"/>
    </source>
</evidence>
<sequence length="680" mass="74825">MEEINKTVDNFGVYIDNYHCDARDRVSCPRTLIVKHETQEVRITTVRMIPLQVQVTVNNQEVATPYQKYGLKIFKSGISHIVEIPELGTNITYNGVAFSIRLPYRRFGSNTQGQCGTCTNNTADDCRLRDGKIIDNCETMADDWLIDDPKKPHCSASLTSTKAPAITPPSCKPSALCELMKGSVFEKCRKVVSYEDYYAACVFDSCAVPNSQMECASLQIYATVCADQGVCVDWRGHTRDTCPLKCPSHKVYKACGPIEEVTCKSSQVAQNQTSHVEGCYCPDGTMPYGGGVDVCVKICGCVGPDNEPRKFGEIFEFDCKRCICLEGGSGISCKPLECSEQKDKPSCRDEGFYEVTEVSPDNICCNITSCRCNATFCTTIPPKCKLGYEVVSDIAVGKCCPTYKCVPKKVCVLQNAEYMPGSPVLADKCHTCVCTEKSNSSGLNLIKCERIPCTEKCQPGYEPKDVKGECCPKCVQTKCIVNKGDSTVLILDPGKMENDPKNNCTIYSCVSIKGQLISSTSAITCPPFNEQNCKAGTVTLLPNGCCKTCIPHNSPSPCSVTQTMDHITHQGCRSVDKVYLTQCEGSCGTFSLYSAEANSMEHKCSCCREAETSKKEVLLHCPNGEFVMHQYLHVDSCECLDSVCTEHNSSENSKDKEKIDNNEEQSAIERVKRAIQKILK</sequence>
<organism evidence="10 11">
    <name type="scientific">Chelydra serpentina</name>
    <name type="common">Snapping turtle</name>
    <name type="synonym">Testudo serpentina</name>
    <dbReference type="NCBI Taxonomy" id="8475"/>
    <lineage>
        <taxon>Eukaryota</taxon>
        <taxon>Metazoa</taxon>
        <taxon>Chordata</taxon>
        <taxon>Craniata</taxon>
        <taxon>Vertebrata</taxon>
        <taxon>Euteleostomi</taxon>
        <taxon>Archelosauria</taxon>
        <taxon>Testudinata</taxon>
        <taxon>Testudines</taxon>
        <taxon>Cryptodira</taxon>
        <taxon>Durocryptodira</taxon>
        <taxon>Americhelydia</taxon>
        <taxon>Chelydroidea</taxon>
        <taxon>Chelydridae</taxon>
        <taxon>Chelydra</taxon>
    </lineage>
</organism>
<dbReference type="PROSITE" id="PS51233">
    <property type="entry name" value="VWFD"/>
    <property type="match status" value="1"/>
</dbReference>
<comment type="caution">
    <text evidence="6">Lacks conserved residue(s) required for the propagation of feature annotation.</text>
</comment>
<dbReference type="Pfam" id="PF00007">
    <property type="entry name" value="Cys_knot"/>
    <property type="match status" value="1"/>
</dbReference>
<dbReference type="AlphaFoldDB" id="A0A8T1SR64"/>
<protein>
    <submittedName>
        <fullName evidence="10">Mucin 2, oligomeric mucus/gel-forming</fullName>
    </submittedName>
</protein>
<dbReference type="PROSITE" id="PS01225">
    <property type="entry name" value="CTCK_2"/>
    <property type="match status" value="1"/>
</dbReference>
<dbReference type="InterPro" id="IPR014853">
    <property type="entry name" value="VWF/SSPO/ZAN-like_Cys-rich_dom"/>
</dbReference>
<feature type="disulfide bond" evidence="6">
    <location>
        <begin position="583"/>
        <end position="637"/>
    </location>
</feature>
<proteinExistence type="predicted"/>
<dbReference type="SMART" id="SM00214">
    <property type="entry name" value="VWC"/>
    <property type="match status" value="2"/>
</dbReference>
<dbReference type="OrthoDB" id="10071893at2759"/>
<evidence type="ECO:0000259" key="9">
    <source>
        <dbReference type="PROSITE" id="PS51233"/>
    </source>
</evidence>
<gene>
    <name evidence="10" type="ORF">G0U57_002340</name>
</gene>
<dbReference type="InterPro" id="IPR006207">
    <property type="entry name" value="Cys_knot_C"/>
</dbReference>
<accession>A0A8T1SR64</accession>
<feature type="domain" description="VWFD" evidence="9">
    <location>
        <begin position="1"/>
        <end position="155"/>
    </location>
</feature>
<evidence type="ECO:0000256" key="5">
    <source>
        <dbReference type="ARBA" id="ARBA00023180"/>
    </source>
</evidence>
<evidence type="ECO:0000256" key="4">
    <source>
        <dbReference type="ARBA" id="ARBA00023157"/>
    </source>
</evidence>
<evidence type="ECO:0000256" key="1">
    <source>
        <dbReference type="ARBA" id="ARBA00004613"/>
    </source>
</evidence>
<dbReference type="GO" id="GO:0031012">
    <property type="term" value="C:extracellular matrix"/>
    <property type="evidence" value="ECO:0007669"/>
    <property type="project" value="TreeGrafter"/>
</dbReference>
<dbReference type="GO" id="GO:0005615">
    <property type="term" value="C:extracellular space"/>
    <property type="evidence" value="ECO:0007669"/>
    <property type="project" value="TreeGrafter"/>
</dbReference>
<dbReference type="Proteomes" id="UP000765507">
    <property type="component" value="Unassembled WGS sequence"/>
</dbReference>
<dbReference type="PROSITE" id="PS01208">
    <property type="entry name" value="VWFC_1"/>
    <property type="match status" value="2"/>
</dbReference>
<keyword evidence="11" id="KW-1185">Reference proteome</keyword>
<name>A0A8T1SR64_CHESE</name>
<dbReference type="SMART" id="SM00041">
    <property type="entry name" value="CT"/>
    <property type="match status" value="1"/>
</dbReference>
<feature type="disulfide bond" evidence="6">
    <location>
        <begin position="572"/>
        <end position="621"/>
    </location>
</feature>
<comment type="caution">
    <text evidence="10">The sequence shown here is derived from an EMBL/GenBank/DDBJ whole genome shotgun (WGS) entry which is preliminary data.</text>
</comment>
<keyword evidence="5" id="KW-0325">Glycoprotein</keyword>
<evidence type="ECO:0000259" key="7">
    <source>
        <dbReference type="PROSITE" id="PS01225"/>
    </source>
</evidence>
<keyword evidence="4 6" id="KW-1015">Disulfide bond</keyword>
<evidence type="ECO:0000256" key="2">
    <source>
        <dbReference type="ARBA" id="ARBA00022525"/>
    </source>
</evidence>
<feature type="domain" description="VWFC" evidence="8">
    <location>
        <begin position="409"/>
        <end position="475"/>
    </location>
</feature>
<dbReference type="InterPro" id="IPR036084">
    <property type="entry name" value="Ser_inhib-like_sf"/>
</dbReference>
<dbReference type="PROSITE" id="PS01185">
    <property type="entry name" value="CTCK_1"/>
    <property type="match status" value="1"/>
</dbReference>
<dbReference type="SMART" id="SM00216">
    <property type="entry name" value="VWD"/>
    <property type="match status" value="1"/>
</dbReference>
<feature type="disulfide bond" evidence="6">
    <location>
        <begin position="587"/>
        <end position="639"/>
    </location>
</feature>
<feature type="domain" description="CTCK" evidence="7">
    <location>
        <begin position="558"/>
        <end position="645"/>
    </location>
</feature>
<dbReference type="CDD" id="cd19941">
    <property type="entry name" value="TIL"/>
    <property type="match status" value="1"/>
</dbReference>
<dbReference type="SMART" id="SM00832">
    <property type="entry name" value="C8"/>
    <property type="match status" value="1"/>
</dbReference>
<dbReference type="InterPro" id="IPR050780">
    <property type="entry name" value="Mucin_vWF_Thrombospondin_sf"/>
</dbReference>
<dbReference type="PROSITE" id="PS50184">
    <property type="entry name" value="VWFC_2"/>
    <property type="match status" value="2"/>
</dbReference>
<reference evidence="10 11" key="1">
    <citation type="journal article" date="2020" name="G3 (Bethesda)">
        <title>Draft Genome of the Common Snapping Turtle, Chelydra serpentina, a Model for Phenotypic Plasticity in Reptiles.</title>
        <authorList>
            <person name="Das D."/>
            <person name="Singh S.K."/>
            <person name="Bierstedt J."/>
            <person name="Erickson A."/>
            <person name="Galli G.L.J."/>
            <person name="Crossley D.A. 2nd"/>
            <person name="Rhen T."/>
        </authorList>
    </citation>
    <scope>NUCLEOTIDE SEQUENCE [LARGE SCALE GENOMIC DNA]</scope>
    <source>
        <strain evidence="10">KW</strain>
    </source>
</reference>
<dbReference type="PANTHER" id="PTHR11339:SF406">
    <property type="entry name" value="MUCIN-5AC-LIKE"/>
    <property type="match status" value="1"/>
</dbReference>
<dbReference type="SUPFAM" id="SSF57567">
    <property type="entry name" value="Serine protease inhibitors"/>
    <property type="match status" value="1"/>
</dbReference>
<keyword evidence="3" id="KW-0677">Repeat</keyword>
<feature type="domain" description="VWFC" evidence="8">
    <location>
        <begin position="301"/>
        <end position="371"/>
    </location>
</feature>
<dbReference type="InterPro" id="IPR001007">
    <property type="entry name" value="VWF_dom"/>
</dbReference>
<dbReference type="InterPro" id="IPR006208">
    <property type="entry name" value="Glyco_hormone_CN"/>
</dbReference>
<dbReference type="PANTHER" id="PTHR11339">
    <property type="entry name" value="EXTRACELLULAR MATRIX GLYCOPROTEIN RELATED"/>
    <property type="match status" value="1"/>
</dbReference>
<dbReference type="Pfam" id="PF00094">
    <property type="entry name" value="VWD"/>
    <property type="match status" value="1"/>
</dbReference>
<evidence type="ECO:0000313" key="10">
    <source>
        <dbReference type="EMBL" id="KAG6931055.1"/>
    </source>
</evidence>
<evidence type="ECO:0000256" key="6">
    <source>
        <dbReference type="PROSITE-ProRule" id="PRU00039"/>
    </source>
</evidence>
<evidence type="ECO:0000259" key="8">
    <source>
        <dbReference type="PROSITE" id="PS50184"/>
    </source>
</evidence>
<dbReference type="InterPro" id="IPR001846">
    <property type="entry name" value="VWF_type-D"/>
</dbReference>
<dbReference type="EMBL" id="JAHGAV010000128">
    <property type="protein sequence ID" value="KAG6931055.1"/>
    <property type="molecule type" value="Genomic_DNA"/>
</dbReference>
<dbReference type="Pfam" id="PF08742">
    <property type="entry name" value="C8"/>
    <property type="match status" value="1"/>
</dbReference>